<dbReference type="RefSeq" id="WP_222509045.1">
    <property type="nucleotide sequence ID" value="NZ_JAHVJA010000007.1"/>
</dbReference>
<organism evidence="2 3">
    <name type="scientific">Leisingera daeponensis</name>
    <dbReference type="NCBI Taxonomy" id="405746"/>
    <lineage>
        <taxon>Bacteria</taxon>
        <taxon>Pseudomonadati</taxon>
        <taxon>Pseudomonadota</taxon>
        <taxon>Alphaproteobacteria</taxon>
        <taxon>Rhodobacterales</taxon>
        <taxon>Roseobacteraceae</taxon>
        <taxon>Leisingera</taxon>
    </lineage>
</organism>
<evidence type="ECO:0000313" key="2">
    <source>
        <dbReference type="EMBL" id="MBY6140923.1"/>
    </source>
</evidence>
<evidence type="ECO:0000256" key="1">
    <source>
        <dbReference type="SAM" id="MobiDB-lite"/>
    </source>
</evidence>
<dbReference type="EMBL" id="JAHVJA010000007">
    <property type="protein sequence ID" value="MBY6140923.1"/>
    <property type="molecule type" value="Genomic_DNA"/>
</dbReference>
<keyword evidence="3" id="KW-1185">Reference proteome</keyword>
<comment type="caution">
    <text evidence="2">The sequence shown here is derived from an EMBL/GenBank/DDBJ whole genome shotgun (WGS) entry which is preliminary data.</text>
</comment>
<gene>
    <name evidence="2" type="ORF">KUV26_15900</name>
</gene>
<evidence type="ECO:0000313" key="3">
    <source>
        <dbReference type="Proteomes" id="UP000766629"/>
    </source>
</evidence>
<accession>A0ABS7NI87</accession>
<name>A0ABS7NI87_9RHOB</name>
<feature type="region of interest" description="Disordered" evidence="1">
    <location>
        <begin position="26"/>
        <end position="79"/>
    </location>
</feature>
<dbReference type="Proteomes" id="UP000766629">
    <property type="component" value="Unassembled WGS sequence"/>
</dbReference>
<sequence length="128" mass="12956">MISSVSSSASLYSSLNLTAAASRKAAAVGEAGGQPVDAPLTDGTSQGLSRSLARAEALNGAVSQPQTSQHIGPARAAARAEALEQRPVKGLDMDAYYQDLMNGCQAGPKPVSVLAAEAGYIKAQKIIG</sequence>
<feature type="compositionally biased region" description="Polar residues" evidence="1">
    <location>
        <begin position="61"/>
        <end position="70"/>
    </location>
</feature>
<protein>
    <submittedName>
        <fullName evidence="2">Uncharacterized protein</fullName>
    </submittedName>
</protein>
<proteinExistence type="predicted"/>
<reference evidence="2 3" key="1">
    <citation type="submission" date="2021-06" db="EMBL/GenBank/DDBJ databases">
        <title>50 bacteria genomes isolated from Dapeng, Shenzhen, China.</title>
        <authorList>
            <person name="Zheng W."/>
            <person name="Yu S."/>
            <person name="Huang Y."/>
        </authorList>
    </citation>
    <scope>NUCLEOTIDE SEQUENCE [LARGE SCALE GENOMIC DNA]</scope>
    <source>
        <strain evidence="2 3">DP1N14-2</strain>
    </source>
</reference>